<dbReference type="HOGENOM" id="CLU_3395789_0_0_10"/>
<dbReference type="EnsemblBacteria" id="AAM72715">
    <property type="protein sequence ID" value="AAM72715"/>
    <property type="gene ID" value="CT1488"/>
</dbReference>
<dbReference type="AlphaFoldDB" id="Q8KCD4"/>
<gene>
    <name evidence="1" type="ordered locus">CT1488</name>
</gene>
<dbReference type="KEGG" id="cte:CT1488"/>
<keyword evidence="2" id="KW-1185">Reference proteome</keyword>
<sequence length="31" mass="3730">MMDLVLMGLFWQIGFYRTMLVEDTLFQMNKG</sequence>
<protein>
    <submittedName>
        <fullName evidence="1">Uncharacterized protein</fullName>
    </submittedName>
</protein>
<name>Q8KCD4_CHLTE</name>
<evidence type="ECO:0000313" key="2">
    <source>
        <dbReference type="Proteomes" id="UP000001007"/>
    </source>
</evidence>
<dbReference type="STRING" id="194439.CT1488"/>
<dbReference type="Proteomes" id="UP000001007">
    <property type="component" value="Chromosome"/>
</dbReference>
<accession>Q8KCD4</accession>
<proteinExistence type="predicted"/>
<evidence type="ECO:0000313" key="1">
    <source>
        <dbReference type="EMBL" id="AAM72715.1"/>
    </source>
</evidence>
<dbReference type="EMBL" id="AE006470">
    <property type="protein sequence ID" value="AAM72715.1"/>
    <property type="molecule type" value="Genomic_DNA"/>
</dbReference>
<organism evidence="1 2">
    <name type="scientific">Chlorobaculum tepidum (strain ATCC 49652 / DSM 12025 / NBRC 103806 / TLS)</name>
    <name type="common">Chlorobium tepidum</name>
    <dbReference type="NCBI Taxonomy" id="194439"/>
    <lineage>
        <taxon>Bacteria</taxon>
        <taxon>Pseudomonadati</taxon>
        <taxon>Chlorobiota</taxon>
        <taxon>Chlorobiia</taxon>
        <taxon>Chlorobiales</taxon>
        <taxon>Chlorobiaceae</taxon>
        <taxon>Chlorobaculum</taxon>
    </lineage>
</organism>
<reference evidence="1 2" key="1">
    <citation type="journal article" date="2002" name="Proc. Natl. Acad. Sci. U.S.A.">
        <title>The complete genome sequence of Chlorobium tepidum TLS, a photosynthetic, anaerobic, green-sulfur bacterium.</title>
        <authorList>
            <person name="Eisen J.A."/>
            <person name="Nelson K.E."/>
            <person name="Paulsen I.T."/>
            <person name="Heidelberg J.F."/>
            <person name="Wu M."/>
            <person name="Dodson R.J."/>
            <person name="Deboy R."/>
            <person name="Gwinn M.L."/>
            <person name="Nelson W.C."/>
            <person name="Haft D.H."/>
            <person name="Hickey E.K."/>
            <person name="Peterson J.D."/>
            <person name="Durkin A.S."/>
            <person name="Kolonay J.L."/>
            <person name="Yang F."/>
            <person name="Holt I."/>
            <person name="Umayam L.A."/>
            <person name="Mason T."/>
            <person name="Brenner M."/>
            <person name="Shea T.P."/>
            <person name="Parksey D."/>
            <person name="Nierman W.C."/>
            <person name="Feldblyum T.V."/>
            <person name="Hansen C.L."/>
            <person name="Craven M.B."/>
            <person name="Radune D."/>
            <person name="Vamathevan J."/>
            <person name="Khouri H."/>
            <person name="White O."/>
            <person name="Gruber T.M."/>
            <person name="Ketchum K.A."/>
            <person name="Venter J.C."/>
            <person name="Tettelin H."/>
            <person name="Bryant D.A."/>
            <person name="Fraser C.M."/>
        </authorList>
    </citation>
    <scope>NUCLEOTIDE SEQUENCE [LARGE SCALE GENOMIC DNA]</scope>
    <source>
        <strain evidence="2">ATCC 49652 / DSM 12025 / NBRC 103806 / TLS</strain>
    </source>
</reference>